<evidence type="ECO:0000313" key="4">
    <source>
        <dbReference type="Proteomes" id="UP001153636"/>
    </source>
</evidence>
<dbReference type="AlphaFoldDB" id="A0A9P0CR37"/>
<evidence type="ECO:0000256" key="1">
    <source>
        <dbReference type="PROSITE-ProRule" id="PRU00023"/>
    </source>
</evidence>
<protein>
    <submittedName>
        <fullName evidence="3">Uncharacterized protein</fullName>
    </submittedName>
</protein>
<dbReference type="SUPFAM" id="SSF48403">
    <property type="entry name" value="Ankyrin repeat"/>
    <property type="match status" value="1"/>
</dbReference>
<feature type="coiled-coil region" evidence="2">
    <location>
        <begin position="272"/>
        <end position="310"/>
    </location>
</feature>
<dbReference type="Pfam" id="PF00023">
    <property type="entry name" value="Ank"/>
    <property type="match status" value="2"/>
</dbReference>
<dbReference type="PROSITE" id="PS50088">
    <property type="entry name" value="ANK_REPEAT"/>
    <property type="match status" value="2"/>
</dbReference>
<feature type="repeat" description="ANK" evidence="1">
    <location>
        <begin position="474"/>
        <end position="506"/>
    </location>
</feature>
<name>A0A9P0CR37_9CUCU</name>
<dbReference type="GO" id="GO:0036503">
    <property type="term" value="P:ERAD pathway"/>
    <property type="evidence" value="ECO:0007669"/>
    <property type="project" value="TreeGrafter"/>
</dbReference>
<dbReference type="SMART" id="SM00248">
    <property type="entry name" value="ANK"/>
    <property type="match status" value="2"/>
</dbReference>
<gene>
    <name evidence="3" type="ORF">PSYICH_LOCUS5146</name>
</gene>
<dbReference type="InterPro" id="IPR036770">
    <property type="entry name" value="Ankyrin_rpt-contain_sf"/>
</dbReference>
<dbReference type="PANTHER" id="PTHR16036">
    <property type="entry name" value="ANKYRIN REPEAT AND ZINC FINGER DOMAIN-CONTAINING PROTEIN 1"/>
    <property type="match status" value="1"/>
</dbReference>
<evidence type="ECO:0000313" key="3">
    <source>
        <dbReference type="EMBL" id="CAH1104400.1"/>
    </source>
</evidence>
<dbReference type="PANTHER" id="PTHR16036:SF2">
    <property type="entry name" value="TRNA ENDONUCLEASE ANKZF1"/>
    <property type="match status" value="1"/>
</dbReference>
<accession>A0A9P0CR37</accession>
<keyword evidence="2" id="KW-0175">Coiled coil</keyword>
<reference evidence="3" key="1">
    <citation type="submission" date="2022-01" db="EMBL/GenBank/DDBJ databases">
        <authorList>
            <person name="King R."/>
        </authorList>
    </citation>
    <scope>NUCLEOTIDE SEQUENCE</scope>
</reference>
<dbReference type="Gene3D" id="1.25.40.20">
    <property type="entry name" value="Ankyrin repeat-containing domain"/>
    <property type="match status" value="2"/>
</dbReference>
<keyword evidence="1" id="KW-0040">ANK repeat</keyword>
<dbReference type="InterPro" id="IPR047139">
    <property type="entry name" value="ANKZ1/VMS1"/>
</dbReference>
<dbReference type="InterPro" id="IPR002110">
    <property type="entry name" value="Ankyrin_rpt"/>
</dbReference>
<dbReference type="OrthoDB" id="429841at2759"/>
<proteinExistence type="predicted"/>
<sequence>MENINIFTEIFELIGEEVKSVQLDDSEKEEDCLEVAMPTFIKQLSAETETERDKVQLCCINRGKSRERVEMSLSTEHLKNDNYLELKVNNNDDLNEHILSSSESENSLDDLWELDDSLIPKQRKKMSKKTKLKKIKTKIMKQEDDVKKKELIKLITKGDLEKLISLIYDLIDLTKQEEIHQKFSEVINETVDDHSNTLLHVAAITEQTDVLEFFLRNDANPCLKNKYQKTAYTCTKSIKVREILKQFARDVPYKFNYNNAKIPIDSDTNQVMVDVKEAMRKIMKEIEREHEKENENKKKEKKIIKAAKRKIMSKSGKSTDCLVVAEMETKRNKVRTYCINRAKYREIVEMSNSTEHLKNDIDLELEVNDINDVNENCLSTNELENSLEDLWEFDDSLIPEQRKKLTKKTNPKTSQTKELNELKAAKKKKLIKLITNGNVHKLMMLLYELINLTKQRDEIDTNFCELVNKKVDDHSNTLLHIAALKEQTDVITFLLQFDANPCLKNKYQQTAYTCTQSIKVSHEKVSLE</sequence>
<organism evidence="3 4">
    <name type="scientific">Psylliodes chrysocephalus</name>
    <dbReference type="NCBI Taxonomy" id="3402493"/>
    <lineage>
        <taxon>Eukaryota</taxon>
        <taxon>Metazoa</taxon>
        <taxon>Ecdysozoa</taxon>
        <taxon>Arthropoda</taxon>
        <taxon>Hexapoda</taxon>
        <taxon>Insecta</taxon>
        <taxon>Pterygota</taxon>
        <taxon>Neoptera</taxon>
        <taxon>Endopterygota</taxon>
        <taxon>Coleoptera</taxon>
        <taxon>Polyphaga</taxon>
        <taxon>Cucujiformia</taxon>
        <taxon>Chrysomeloidea</taxon>
        <taxon>Chrysomelidae</taxon>
        <taxon>Galerucinae</taxon>
        <taxon>Alticini</taxon>
        <taxon>Psylliodes</taxon>
    </lineage>
</organism>
<feature type="repeat" description="ANK" evidence="1">
    <location>
        <begin position="194"/>
        <end position="226"/>
    </location>
</feature>
<evidence type="ECO:0000256" key="2">
    <source>
        <dbReference type="SAM" id="Coils"/>
    </source>
</evidence>
<dbReference type="Proteomes" id="UP001153636">
    <property type="component" value="Chromosome 16"/>
</dbReference>
<dbReference type="EMBL" id="OV651828">
    <property type="protein sequence ID" value="CAH1104400.1"/>
    <property type="molecule type" value="Genomic_DNA"/>
</dbReference>
<keyword evidence="4" id="KW-1185">Reference proteome</keyword>